<dbReference type="GO" id="GO:0016020">
    <property type="term" value="C:membrane"/>
    <property type="evidence" value="ECO:0007669"/>
    <property type="project" value="UniProtKB-SubCell"/>
</dbReference>
<keyword evidence="3 6" id="KW-0812">Transmembrane</keyword>
<evidence type="ECO:0000313" key="8">
    <source>
        <dbReference type="EMBL" id="KJA16171.1"/>
    </source>
</evidence>
<dbReference type="PANTHER" id="PTHR23504:SF15">
    <property type="entry name" value="MAJOR FACILITATOR SUPERFAMILY (MFS) PROFILE DOMAIN-CONTAINING PROTEIN"/>
    <property type="match status" value="1"/>
</dbReference>
<dbReference type="AlphaFoldDB" id="A0A0D2NHS2"/>
<evidence type="ECO:0000256" key="3">
    <source>
        <dbReference type="ARBA" id="ARBA00022692"/>
    </source>
</evidence>
<evidence type="ECO:0000256" key="6">
    <source>
        <dbReference type="SAM" id="Phobius"/>
    </source>
</evidence>
<feature type="transmembrane region" description="Helical" evidence="6">
    <location>
        <begin position="339"/>
        <end position="359"/>
    </location>
</feature>
<dbReference type="PANTHER" id="PTHR23504">
    <property type="entry name" value="MAJOR FACILITATOR SUPERFAMILY DOMAIN-CONTAINING PROTEIN 10"/>
    <property type="match status" value="1"/>
</dbReference>
<protein>
    <recommendedName>
        <fullName evidence="7">Major facilitator superfamily (MFS) profile domain-containing protein</fullName>
    </recommendedName>
</protein>
<feature type="transmembrane region" description="Helical" evidence="6">
    <location>
        <begin position="474"/>
        <end position="494"/>
    </location>
</feature>
<evidence type="ECO:0000256" key="2">
    <source>
        <dbReference type="ARBA" id="ARBA00022448"/>
    </source>
</evidence>
<feature type="transmembrane region" description="Helical" evidence="6">
    <location>
        <begin position="398"/>
        <end position="426"/>
    </location>
</feature>
<dbReference type="PROSITE" id="PS50850">
    <property type="entry name" value="MFS"/>
    <property type="match status" value="1"/>
</dbReference>
<dbReference type="InterPro" id="IPR011701">
    <property type="entry name" value="MFS"/>
</dbReference>
<dbReference type="GO" id="GO:0022857">
    <property type="term" value="F:transmembrane transporter activity"/>
    <property type="evidence" value="ECO:0007669"/>
    <property type="project" value="InterPro"/>
</dbReference>
<dbReference type="InterPro" id="IPR036259">
    <property type="entry name" value="MFS_trans_sf"/>
</dbReference>
<gene>
    <name evidence="8" type="ORF">HYPSUDRAFT_207236</name>
</gene>
<dbReference type="Pfam" id="PF07690">
    <property type="entry name" value="MFS_1"/>
    <property type="match status" value="1"/>
</dbReference>
<dbReference type="OrthoDB" id="419616at2759"/>
<dbReference type="SUPFAM" id="SSF103473">
    <property type="entry name" value="MFS general substrate transporter"/>
    <property type="match status" value="1"/>
</dbReference>
<feature type="transmembrane region" description="Helical" evidence="6">
    <location>
        <begin position="126"/>
        <end position="144"/>
    </location>
</feature>
<evidence type="ECO:0000256" key="1">
    <source>
        <dbReference type="ARBA" id="ARBA00004141"/>
    </source>
</evidence>
<comment type="subcellular location">
    <subcellularLocation>
        <location evidence="1">Membrane</location>
        <topology evidence="1">Multi-pass membrane protein</topology>
    </subcellularLocation>
</comment>
<feature type="transmembrane region" description="Helical" evidence="6">
    <location>
        <begin position="371"/>
        <end position="392"/>
    </location>
</feature>
<dbReference type="InterPro" id="IPR020846">
    <property type="entry name" value="MFS_dom"/>
</dbReference>
<feature type="transmembrane region" description="Helical" evidence="6">
    <location>
        <begin position="92"/>
        <end position="114"/>
    </location>
</feature>
<feature type="domain" description="Major facilitator superfamily (MFS) profile" evidence="7">
    <location>
        <begin position="53"/>
        <end position="499"/>
    </location>
</feature>
<dbReference type="Gene3D" id="1.20.1250.20">
    <property type="entry name" value="MFS general substrate transporter like domains"/>
    <property type="match status" value="1"/>
</dbReference>
<keyword evidence="5 6" id="KW-0472">Membrane</keyword>
<dbReference type="CDD" id="cd17330">
    <property type="entry name" value="MFS_SLC46_TetA_like"/>
    <property type="match status" value="1"/>
</dbReference>
<evidence type="ECO:0000256" key="4">
    <source>
        <dbReference type="ARBA" id="ARBA00022989"/>
    </source>
</evidence>
<feature type="transmembrane region" description="Helical" evidence="6">
    <location>
        <begin position="193"/>
        <end position="211"/>
    </location>
</feature>
<feature type="transmembrane region" description="Helical" evidence="6">
    <location>
        <begin position="231"/>
        <end position="253"/>
    </location>
</feature>
<evidence type="ECO:0000313" key="9">
    <source>
        <dbReference type="Proteomes" id="UP000054270"/>
    </source>
</evidence>
<accession>A0A0D2NHS2</accession>
<evidence type="ECO:0000259" key="7">
    <source>
        <dbReference type="PROSITE" id="PS50850"/>
    </source>
</evidence>
<dbReference type="EMBL" id="KN817626">
    <property type="protein sequence ID" value="KJA16171.1"/>
    <property type="molecule type" value="Genomic_DNA"/>
</dbReference>
<keyword evidence="4 6" id="KW-1133">Transmembrane helix</keyword>
<dbReference type="OMA" id="ISHGFAM"/>
<keyword evidence="9" id="KW-1185">Reference proteome</keyword>
<evidence type="ECO:0000256" key="5">
    <source>
        <dbReference type="ARBA" id="ARBA00023136"/>
    </source>
</evidence>
<feature type="transmembrane region" description="Helical" evidence="6">
    <location>
        <begin position="305"/>
        <end position="327"/>
    </location>
</feature>
<reference evidence="9" key="1">
    <citation type="submission" date="2014-04" db="EMBL/GenBank/DDBJ databases">
        <title>Evolutionary Origins and Diversification of the Mycorrhizal Mutualists.</title>
        <authorList>
            <consortium name="DOE Joint Genome Institute"/>
            <consortium name="Mycorrhizal Genomics Consortium"/>
            <person name="Kohler A."/>
            <person name="Kuo A."/>
            <person name="Nagy L.G."/>
            <person name="Floudas D."/>
            <person name="Copeland A."/>
            <person name="Barry K.W."/>
            <person name="Cichocki N."/>
            <person name="Veneault-Fourrey C."/>
            <person name="LaButti K."/>
            <person name="Lindquist E.A."/>
            <person name="Lipzen A."/>
            <person name="Lundell T."/>
            <person name="Morin E."/>
            <person name="Murat C."/>
            <person name="Riley R."/>
            <person name="Ohm R."/>
            <person name="Sun H."/>
            <person name="Tunlid A."/>
            <person name="Henrissat B."/>
            <person name="Grigoriev I.V."/>
            <person name="Hibbett D.S."/>
            <person name="Martin F."/>
        </authorList>
    </citation>
    <scope>NUCLEOTIDE SEQUENCE [LARGE SCALE GENOMIC DNA]</scope>
    <source>
        <strain evidence="9">FD-334 SS-4</strain>
    </source>
</reference>
<organism evidence="8 9">
    <name type="scientific">Hypholoma sublateritium (strain FD-334 SS-4)</name>
    <dbReference type="NCBI Taxonomy" id="945553"/>
    <lineage>
        <taxon>Eukaryota</taxon>
        <taxon>Fungi</taxon>
        <taxon>Dikarya</taxon>
        <taxon>Basidiomycota</taxon>
        <taxon>Agaricomycotina</taxon>
        <taxon>Agaricomycetes</taxon>
        <taxon>Agaricomycetidae</taxon>
        <taxon>Agaricales</taxon>
        <taxon>Agaricineae</taxon>
        <taxon>Strophariaceae</taxon>
        <taxon>Hypholoma</taxon>
    </lineage>
</organism>
<dbReference type="Proteomes" id="UP000054270">
    <property type="component" value="Unassembled WGS sequence"/>
</dbReference>
<sequence>MTTYILACFNISHPRPRDLYLMDGFDETVHDSERTPLLDQQRPKTKTPLDKLQLGIVLAGTICEAICSQSIYPYVNELVSTLDIIGGDKTKIGYYAGMIESLFFATEALTVFQWSRLSDNIGRKPVLMIGLMGTIISMLAFGLSKTFLTLVISRCLCGLLNGNIEIVVLGVMKSTMGELTDKTNRADAFALMPALWGFGATMGPLLGGTLTRPSDNFPTIFTGQFWKEYPYFLPCLAPASIVFVIFLVTGIWFKETVTSKPTTSRSASAESLVAEYDGSGKNPDDAHITLFNLLTFPVAISISNYMCLAFLNIAASALIPLFFHMPIALGGLGLDPVTIGYAIGVYGMGTGAFQILFFAKLVRRFGNRRTFIMSMGALIPLFLMFPVISLLAKSCGVFWGVWALAGILMCLLLVMDTAYGCIFIYVTESAPNRRSLGATNGLAQTTVSTARAIGPVLSTSLFSYSIRHNILSGYGVYFILTGLSSLALLLAAQLPVKTRAETKDEPEENNSDLVH</sequence>
<keyword evidence="2" id="KW-0813">Transport</keyword>
<name>A0A0D2NHS2_HYPSF</name>
<proteinExistence type="predicted"/>